<evidence type="ECO:0000256" key="2">
    <source>
        <dbReference type="SAM" id="Phobius"/>
    </source>
</evidence>
<feature type="transmembrane region" description="Helical" evidence="2">
    <location>
        <begin position="46"/>
        <end position="67"/>
    </location>
</feature>
<keyword evidence="2" id="KW-0472">Membrane</keyword>
<organism evidence="3 4">
    <name type="scientific">Gluconobacter kondonii</name>
    <dbReference type="NCBI Taxonomy" id="941463"/>
    <lineage>
        <taxon>Bacteria</taxon>
        <taxon>Pseudomonadati</taxon>
        <taxon>Pseudomonadota</taxon>
        <taxon>Alphaproteobacteria</taxon>
        <taxon>Acetobacterales</taxon>
        <taxon>Acetobacteraceae</taxon>
        <taxon>Gluconobacter</taxon>
    </lineage>
</organism>
<dbReference type="Proteomes" id="UP001156629">
    <property type="component" value="Unassembled WGS sequence"/>
</dbReference>
<evidence type="ECO:0000313" key="3">
    <source>
        <dbReference type="EMBL" id="GLQ64918.1"/>
    </source>
</evidence>
<protein>
    <submittedName>
        <fullName evidence="3">Uncharacterized protein</fullName>
    </submittedName>
</protein>
<comment type="caution">
    <text evidence="3">The sequence shown here is derived from an EMBL/GenBank/DDBJ whole genome shotgun (WGS) entry which is preliminary data.</text>
</comment>
<keyword evidence="4" id="KW-1185">Reference proteome</keyword>
<proteinExistence type="predicted"/>
<evidence type="ECO:0000313" key="4">
    <source>
        <dbReference type="Proteomes" id="UP001156629"/>
    </source>
</evidence>
<name>A0ABQ5WP85_9PROT</name>
<sequence>MRPDAPQRFSGDIGRVQGDPDGEGCAETCRCMDVLVAESEAMTVPVAIPVVMIVVAMVRVVVSCMIMRRRGVMMVVIAGVVGI</sequence>
<evidence type="ECO:0000256" key="1">
    <source>
        <dbReference type="SAM" id="MobiDB-lite"/>
    </source>
</evidence>
<reference evidence="4" key="1">
    <citation type="journal article" date="2019" name="Int. J. Syst. Evol. Microbiol.">
        <title>The Global Catalogue of Microorganisms (GCM) 10K type strain sequencing project: providing services to taxonomists for standard genome sequencing and annotation.</title>
        <authorList>
            <consortium name="The Broad Institute Genomics Platform"/>
            <consortium name="The Broad Institute Genome Sequencing Center for Infectious Disease"/>
            <person name="Wu L."/>
            <person name="Ma J."/>
        </authorList>
    </citation>
    <scope>NUCLEOTIDE SEQUENCE [LARGE SCALE GENOMIC DNA]</scope>
    <source>
        <strain evidence="4">NBRC 3266</strain>
    </source>
</reference>
<keyword evidence="2" id="KW-1133">Transmembrane helix</keyword>
<feature type="region of interest" description="Disordered" evidence="1">
    <location>
        <begin position="1"/>
        <end position="22"/>
    </location>
</feature>
<dbReference type="EMBL" id="BSNV01000002">
    <property type="protein sequence ID" value="GLQ64918.1"/>
    <property type="molecule type" value="Genomic_DNA"/>
</dbReference>
<gene>
    <name evidence="3" type="ORF">GCM10007870_05020</name>
</gene>
<keyword evidence="2" id="KW-0812">Transmembrane</keyword>
<accession>A0ABQ5WP85</accession>